<evidence type="ECO:0000313" key="2">
    <source>
        <dbReference type="Proteomes" id="UP000242146"/>
    </source>
</evidence>
<dbReference type="EMBL" id="MCGT01000039">
    <property type="protein sequence ID" value="ORX46081.1"/>
    <property type="molecule type" value="Genomic_DNA"/>
</dbReference>
<accession>A0A1X2G6A2</accession>
<comment type="caution">
    <text evidence="1">The sequence shown here is derived from an EMBL/GenBank/DDBJ whole genome shotgun (WGS) entry which is preliminary data.</text>
</comment>
<dbReference type="OrthoDB" id="2279493at2759"/>
<keyword evidence="2" id="KW-1185">Reference proteome</keyword>
<dbReference type="Proteomes" id="UP000242146">
    <property type="component" value="Unassembled WGS sequence"/>
</dbReference>
<evidence type="ECO:0000313" key="1">
    <source>
        <dbReference type="EMBL" id="ORX46081.1"/>
    </source>
</evidence>
<reference evidence="1 2" key="1">
    <citation type="submission" date="2016-07" db="EMBL/GenBank/DDBJ databases">
        <title>Pervasive Adenine N6-methylation of Active Genes in Fungi.</title>
        <authorList>
            <consortium name="DOE Joint Genome Institute"/>
            <person name="Mondo S.J."/>
            <person name="Dannebaum R.O."/>
            <person name="Kuo R.C."/>
            <person name="Labutti K."/>
            <person name="Haridas S."/>
            <person name="Kuo A."/>
            <person name="Salamov A."/>
            <person name="Ahrendt S.R."/>
            <person name="Lipzen A."/>
            <person name="Sullivan W."/>
            <person name="Andreopoulos W.B."/>
            <person name="Clum A."/>
            <person name="Lindquist E."/>
            <person name="Daum C."/>
            <person name="Ramamoorthy G.K."/>
            <person name="Gryganskyi A."/>
            <person name="Culley D."/>
            <person name="Magnuson J.K."/>
            <person name="James T.Y."/>
            <person name="O'Malley M.A."/>
            <person name="Stajich J.E."/>
            <person name="Spatafora J.W."/>
            <person name="Visel A."/>
            <person name="Grigoriev I.V."/>
        </authorList>
    </citation>
    <scope>NUCLEOTIDE SEQUENCE [LARGE SCALE GENOMIC DNA]</scope>
    <source>
        <strain evidence="1 2">NRRL 3301</strain>
    </source>
</reference>
<organism evidence="1 2">
    <name type="scientific">Hesseltinella vesiculosa</name>
    <dbReference type="NCBI Taxonomy" id="101127"/>
    <lineage>
        <taxon>Eukaryota</taxon>
        <taxon>Fungi</taxon>
        <taxon>Fungi incertae sedis</taxon>
        <taxon>Mucoromycota</taxon>
        <taxon>Mucoromycotina</taxon>
        <taxon>Mucoromycetes</taxon>
        <taxon>Mucorales</taxon>
        <taxon>Cunninghamellaceae</taxon>
        <taxon>Hesseltinella</taxon>
    </lineage>
</organism>
<name>A0A1X2G6A2_9FUNG</name>
<sequence>MIRKIETFGFVTFGLDLNLLRMDVPKGYVCRLLRLVVSLSIKPEPYLFAKSFIPCLYLAWMAKARVKMMREELQSDDCLLDTSDEEETLDEVCSFGPAIAYHFPNCVNLLSCSKTPQRD</sequence>
<protein>
    <submittedName>
        <fullName evidence="1">Uncharacterized protein</fullName>
    </submittedName>
</protein>
<dbReference type="AlphaFoldDB" id="A0A1X2G6A2"/>
<proteinExistence type="predicted"/>
<gene>
    <name evidence="1" type="ORF">DM01DRAFT_1155080</name>
</gene>